<evidence type="ECO:0000313" key="3">
    <source>
        <dbReference type="EMBL" id="MFC1849178.1"/>
    </source>
</evidence>
<evidence type="ECO:0000259" key="2">
    <source>
        <dbReference type="Pfam" id="PF00534"/>
    </source>
</evidence>
<evidence type="ECO:0000256" key="1">
    <source>
        <dbReference type="ARBA" id="ARBA00022679"/>
    </source>
</evidence>
<sequence>MEYSAQTDRHYYHLYSFIDRLAEHLDLRLIISRTLGHPQFNHVTDIKSRPQKKFNRLWLFNEIWRAYRQGYRLFYCHYTFGAAVFTSLLTRFFGGKTYFWYCIMLDVLLREHNVSLYSPGILIFRLGSRIIDTFITGSEFMKDYYQQKFNIARHKIIVLPNYIDVSRFTPRPEEKKTYRKQLSLPAQTLIVLFVHGMEKGKGGAQLVPIARSVVKQVPNMLFLVVGDGSEKPEIEREIQHHGLTDHFRLLGRIPNTDIPDYYKAADVFIMPSLYEEFSRTLLEAMAAGVPFVATDGRGGTYSYTSSLQHEFVVASHDVEGFAQKLITLLQDENLRKKMSVAGQQQVENFSEQTVLNKFLEQLVYSQKKTRI</sequence>
<keyword evidence="3" id="KW-0328">Glycosyltransferase</keyword>
<dbReference type="Gene3D" id="3.40.50.2000">
    <property type="entry name" value="Glycogen Phosphorylase B"/>
    <property type="match status" value="2"/>
</dbReference>
<accession>A0ABV6YSU7</accession>
<feature type="domain" description="Glycosyl transferase family 1" evidence="2">
    <location>
        <begin position="175"/>
        <end position="344"/>
    </location>
</feature>
<dbReference type="SUPFAM" id="SSF53756">
    <property type="entry name" value="UDP-Glycosyltransferase/glycogen phosphorylase"/>
    <property type="match status" value="1"/>
</dbReference>
<reference evidence="3 4" key="1">
    <citation type="submission" date="2024-09" db="EMBL/GenBank/DDBJ databases">
        <title>Laminarin stimulates single cell rates of sulfate reduction while oxygen inhibits transcriptomic activity in coastal marine sediment.</title>
        <authorList>
            <person name="Lindsay M."/>
            <person name="Orcutt B."/>
            <person name="Emerson D."/>
            <person name="Stepanauskas R."/>
            <person name="D'Angelo T."/>
        </authorList>
    </citation>
    <scope>NUCLEOTIDE SEQUENCE [LARGE SCALE GENOMIC DNA]</scope>
    <source>
        <strain evidence="3">SAG AM-311-K15</strain>
    </source>
</reference>
<dbReference type="GO" id="GO:0016757">
    <property type="term" value="F:glycosyltransferase activity"/>
    <property type="evidence" value="ECO:0007669"/>
    <property type="project" value="UniProtKB-KW"/>
</dbReference>
<keyword evidence="4" id="KW-1185">Reference proteome</keyword>
<keyword evidence="1 3" id="KW-0808">Transferase</keyword>
<gene>
    <name evidence="3" type="ORF">ACFL27_03115</name>
</gene>
<comment type="caution">
    <text evidence="3">The sequence shown here is derived from an EMBL/GenBank/DDBJ whole genome shotgun (WGS) entry which is preliminary data.</text>
</comment>
<organism evidence="3 4">
    <name type="scientific">candidate division CSSED10-310 bacterium</name>
    <dbReference type="NCBI Taxonomy" id="2855610"/>
    <lineage>
        <taxon>Bacteria</taxon>
        <taxon>Bacteria division CSSED10-310</taxon>
    </lineage>
</organism>
<dbReference type="PANTHER" id="PTHR46401">
    <property type="entry name" value="GLYCOSYLTRANSFERASE WBBK-RELATED"/>
    <property type="match status" value="1"/>
</dbReference>
<dbReference type="PANTHER" id="PTHR46401:SF2">
    <property type="entry name" value="GLYCOSYLTRANSFERASE WBBK-RELATED"/>
    <property type="match status" value="1"/>
</dbReference>
<protein>
    <submittedName>
        <fullName evidence="3">Glycosyltransferase family 4 protein</fullName>
        <ecNumber evidence="3">2.4.-.-</ecNumber>
    </submittedName>
</protein>
<dbReference type="Pfam" id="PF00534">
    <property type="entry name" value="Glycos_transf_1"/>
    <property type="match status" value="1"/>
</dbReference>
<dbReference type="EMBL" id="JBHPBY010000024">
    <property type="protein sequence ID" value="MFC1849178.1"/>
    <property type="molecule type" value="Genomic_DNA"/>
</dbReference>
<dbReference type="CDD" id="cd03801">
    <property type="entry name" value="GT4_PimA-like"/>
    <property type="match status" value="1"/>
</dbReference>
<name>A0ABV6YSU7_UNCC1</name>
<proteinExistence type="predicted"/>
<dbReference type="Proteomes" id="UP001594351">
    <property type="component" value="Unassembled WGS sequence"/>
</dbReference>
<evidence type="ECO:0000313" key="4">
    <source>
        <dbReference type="Proteomes" id="UP001594351"/>
    </source>
</evidence>
<dbReference type="EC" id="2.4.-.-" evidence="3"/>
<dbReference type="InterPro" id="IPR001296">
    <property type="entry name" value="Glyco_trans_1"/>
</dbReference>